<dbReference type="InterPro" id="IPR054559">
    <property type="entry name" value="PSMD12-CSN4-like_N"/>
</dbReference>
<name>A0A8R2F7I6_ACYPI</name>
<reference evidence="6" key="2">
    <citation type="submission" date="2022-06" db="UniProtKB">
        <authorList>
            <consortium name="EnsemblMetazoa"/>
        </authorList>
    </citation>
    <scope>IDENTIFICATION</scope>
</reference>
<organism evidence="6 7">
    <name type="scientific">Acyrthosiphon pisum</name>
    <name type="common">Pea aphid</name>
    <dbReference type="NCBI Taxonomy" id="7029"/>
    <lineage>
        <taxon>Eukaryota</taxon>
        <taxon>Metazoa</taxon>
        <taxon>Ecdysozoa</taxon>
        <taxon>Arthropoda</taxon>
        <taxon>Hexapoda</taxon>
        <taxon>Insecta</taxon>
        <taxon>Pterygota</taxon>
        <taxon>Neoptera</taxon>
        <taxon>Paraneoptera</taxon>
        <taxon>Hemiptera</taxon>
        <taxon>Sternorrhyncha</taxon>
        <taxon>Aphidomorpha</taxon>
        <taxon>Aphidoidea</taxon>
        <taxon>Aphididae</taxon>
        <taxon>Macrosiphini</taxon>
        <taxon>Acyrthosiphon</taxon>
    </lineage>
</organism>
<dbReference type="GeneID" id="100571733"/>
<dbReference type="RefSeq" id="XP_008181486.2">
    <property type="nucleotide sequence ID" value="XM_008183264.2"/>
</dbReference>
<reference evidence="7" key="1">
    <citation type="submission" date="2010-06" db="EMBL/GenBank/DDBJ databases">
        <authorList>
            <person name="Jiang H."/>
            <person name="Abraham K."/>
            <person name="Ali S."/>
            <person name="Alsbrooks S.L."/>
            <person name="Anim B.N."/>
            <person name="Anosike U.S."/>
            <person name="Attaway T."/>
            <person name="Bandaranaike D.P."/>
            <person name="Battles P.K."/>
            <person name="Bell S.N."/>
            <person name="Bell A.V."/>
            <person name="Beltran B."/>
            <person name="Bickham C."/>
            <person name="Bustamante Y."/>
            <person name="Caleb T."/>
            <person name="Canada A."/>
            <person name="Cardenas V."/>
            <person name="Carter K."/>
            <person name="Chacko J."/>
            <person name="Chandrabose M.N."/>
            <person name="Chavez D."/>
            <person name="Chavez A."/>
            <person name="Chen L."/>
            <person name="Chu H.-S."/>
            <person name="Claassen K.J."/>
            <person name="Cockrell R."/>
            <person name="Collins M."/>
            <person name="Cooper J.A."/>
            <person name="Cree A."/>
            <person name="Curry S.M."/>
            <person name="Da Y."/>
            <person name="Dao M.D."/>
            <person name="Das B."/>
            <person name="Davila M.-L."/>
            <person name="Davy-Carroll L."/>
            <person name="Denson S."/>
            <person name="Dinh H."/>
            <person name="Ebong V.E."/>
            <person name="Edwards J.R."/>
            <person name="Egan A."/>
            <person name="El-Daye J."/>
            <person name="Escobedo L."/>
            <person name="Fernandez S."/>
            <person name="Fernando P.R."/>
            <person name="Flagg N."/>
            <person name="Forbes L.D."/>
            <person name="Fowler R.G."/>
            <person name="Fu Q."/>
            <person name="Gabisi R.A."/>
            <person name="Ganer J."/>
            <person name="Garbino Pronczuk A."/>
            <person name="Garcia R.M."/>
            <person name="Garner T."/>
            <person name="Garrett T.E."/>
            <person name="Gonzalez D.A."/>
            <person name="Hamid H."/>
            <person name="Hawkins E.S."/>
            <person name="Hirani K."/>
            <person name="Hogues M.E."/>
            <person name="Hollins B."/>
            <person name="Hsiao C.-H."/>
            <person name="Jabil R."/>
            <person name="James M.L."/>
            <person name="Jhangiani S.N."/>
            <person name="Johnson B."/>
            <person name="Johnson Q."/>
            <person name="Joshi V."/>
            <person name="Kalu J.B."/>
            <person name="Kam C."/>
            <person name="Kashfia A."/>
            <person name="Keebler J."/>
            <person name="Kisamo H."/>
            <person name="Kovar C.L."/>
            <person name="Lago L.A."/>
            <person name="Lai C.-Y."/>
            <person name="Laidlaw J."/>
            <person name="Lara F."/>
            <person name="Le T.-K."/>
            <person name="Lee S.L."/>
            <person name="Legall F.H."/>
            <person name="Lemon S.J."/>
            <person name="Lewis L.R."/>
            <person name="Li B."/>
            <person name="Liu Y."/>
            <person name="Liu Y.-S."/>
            <person name="Lopez J."/>
            <person name="Lozado R.J."/>
            <person name="Lu J."/>
            <person name="Madu R.C."/>
            <person name="Maheshwari M."/>
            <person name="Maheshwari R."/>
            <person name="Malloy K."/>
            <person name="Martinez E."/>
            <person name="Mathew T."/>
            <person name="Mercado I.C."/>
            <person name="Mercado C."/>
            <person name="Meyer B."/>
            <person name="Montgomery K."/>
            <person name="Morgan M.B."/>
            <person name="Munidasa M."/>
            <person name="Nazareth L.V."/>
            <person name="Nelson J."/>
            <person name="Ng B.M."/>
            <person name="Nguyen N.B."/>
            <person name="Nguyen P.Q."/>
            <person name="Nguyen T."/>
            <person name="Obregon M."/>
            <person name="Okwuonu G.O."/>
            <person name="Onwere C.G."/>
            <person name="Orozco G."/>
            <person name="Parra A."/>
            <person name="Patel S."/>
            <person name="Patil S."/>
            <person name="Perez A."/>
            <person name="Perez Y."/>
            <person name="Pham C."/>
            <person name="Primus E.L."/>
            <person name="Pu L.-L."/>
            <person name="Puazo M."/>
            <person name="Qin X."/>
            <person name="Quiroz J.B."/>
            <person name="Reese J."/>
            <person name="Richards S."/>
            <person name="Rives C.M."/>
            <person name="Robberts R."/>
            <person name="Ruiz S.J."/>
            <person name="Ruiz M.J."/>
            <person name="Santibanez J."/>
            <person name="Schneider B.W."/>
            <person name="Sisson I."/>
            <person name="Smith M."/>
            <person name="Sodergren E."/>
            <person name="Song X.-Z."/>
            <person name="Song B.B."/>
            <person name="Summersgill H."/>
            <person name="Thelus R."/>
            <person name="Thornton R.D."/>
            <person name="Trejos Z.Y."/>
            <person name="Usmani K."/>
            <person name="Vattathil S."/>
            <person name="Villasana D."/>
            <person name="Walker D.L."/>
            <person name="Wang S."/>
            <person name="Wang K."/>
            <person name="White C.S."/>
            <person name="Williams A.C."/>
            <person name="Williamson J."/>
            <person name="Wilson K."/>
            <person name="Woghiren I.O."/>
            <person name="Woodworth J.R."/>
            <person name="Worley K.C."/>
            <person name="Wright R.A."/>
            <person name="Wu W."/>
            <person name="Young L."/>
            <person name="Zhang L."/>
            <person name="Zhang J."/>
            <person name="Zhu Y."/>
            <person name="Muzny D.M."/>
            <person name="Weinstock G."/>
            <person name="Gibbs R.A."/>
        </authorList>
    </citation>
    <scope>NUCLEOTIDE SEQUENCE [LARGE SCALE GENOMIC DNA]</scope>
    <source>
        <strain evidence="7">LSR1</strain>
    </source>
</reference>
<dbReference type="GO" id="GO:0005829">
    <property type="term" value="C:cytosol"/>
    <property type="evidence" value="ECO:0007669"/>
    <property type="project" value="TreeGrafter"/>
</dbReference>
<dbReference type="Proteomes" id="UP000007819">
    <property type="component" value="Chromosome X"/>
</dbReference>
<dbReference type="PANTHER" id="PTHR10855:SF2">
    <property type="entry name" value="COP9 SIGNALOSOME COMPLEX SUBUNIT 4"/>
    <property type="match status" value="1"/>
</dbReference>
<comment type="subcellular location">
    <subcellularLocation>
        <location evidence="2">Cytoplasm</location>
    </subcellularLocation>
    <subcellularLocation>
        <location evidence="1">Nucleus</location>
    </subcellularLocation>
</comment>
<dbReference type="PANTHER" id="PTHR10855">
    <property type="entry name" value="26S PROTEASOME NON-ATPASE REGULATORY SUBUNIT 12/COP9 SIGNALOSOME COMPLEX SUBUNIT 4"/>
    <property type="match status" value="1"/>
</dbReference>
<dbReference type="OMA" id="ICECIDE"/>
<accession>A0A8R2F7I6</accession>
<dbReference type="KEGG" id="api:100571733"/>
<keyword evidence="4" id="KW-0539">Nucleus</keyword>
<protein>
    <recommendedName>
        <fullName evidence="5">PSMD12/CSN4-like N-terminal domain-containing protein</fullName>
    </recommendedName>
</protein>
<feature type="domain" description="PSMD12/CSN4-like N-terminal" evidence="5">
    <location>
        <begin position="42"/>
        <end position="216"/>
    </location>
</feature>
<keyword evidence="7" id="KW-1185">Reference proteome</keyword>
<evidence type="ECO:0000256" key="1">
    <source>
        <dbReference type="ARBA" id="ARBA00004123"/>
    </source>
</evidence>
<evidence type="ECO:0000259" key="5">
    <source>
        <dbReference type="Pfam" id="PF22241"/>
    </source>
</evidence>
<evidence type="ECO:0000256" key="3">
    <source>
        <dbReference type="ARBA" id="ARBA00022490"/>
    </source>
</evidence>
<evidence type="ECO:0000256" key="4">
    <source>
        <dbReference type="ARBA" id="ARBA00023242"/>
    </source>
</evidence>
<dbReference type="OrthoDB" id="295656at2759"/>
<evidence type="ECO:0000313" key="6">
    <source>
        <dbReference type="EnsemblMetazoa" id="XP_008181486.2"/>
    </source>
</evidence>
<dbReference type="InterPro" id="IPR040134">
    <property type="entry name" value="PSMD12/CSN4"/>
</dbReference>
<evidence type="ECO:0000256" key="2">
    <source>
        <dbReference type="ARBA" id="ARBA00004496"/>
    </source>
</evidence>
<dbReference type="EnsemblMetazoa" id="XM_008183264.3">
    <property type="protein sequence ID" value="XP_008181486.2"/>
    <property type="gene ID" value="LOC100571733"/>
</dbReference>
<evidence type="ECO:0000313" key="7">
    <source>
        <dbReference type="Proteomes" id="UP000007819"/>
    </source>
</evidence>
<dbReference type="Pfam" id="PF22241">
    <property type="entry name" value="PSMD12-CSN4_N"/>
    <property type="match status" value="1"/>
</dbReference>
<sequence length="274" mass="31976">MCLTVAEVRQRLSRKLPSSERHLIVRVCGVLNDILELLDNPCSPDVIEMLKVIIETCVDENVSLVISRQIFTDFNSKVLPEMNDAQSKLLAFFMLDIMCRRSELFVEQISNARLHLSTIYEKDKNWRDAVLMLVAIPLESGQKLYSVDYKLATFIRIARLYLEDNDPLQAELYINRASILQPDDEYLQDAYNSTHARVLDYRKRFIKVAHRWTKLLLFRPNLTDDDRITALNHLRKFKKVESLYFEVNLTIDMINANSSICECIDEHFVNQMAL</sequence>
<dbReference type="AlphaFoldDB" id="A0A8R2F7I6"/>
<proteinExistence type="predicted"/>
<dbReference type="GO" id="GO:0008180">
    <property type="term" value="C:COP9 signalosome"/>
    <property type="evidence" value="ECO:0007669"/>
    <property type="project" value="TreeGrafter"/>
</dbReference>
<keyword evidence="3" id="KW-0963">Cytoplasm</keyword>